<organism evidence="1">
    <name type="scientific">Arundo donax</name>
    <name type="common">Giant reed</name>
    <name type="synonym">Donax arundinaceus</name>
    <dbReference type="NCBI Taxonomy" id="35708"/>
    <lineage>
        <taxon>Eukaryota</taxon>
        <taxon>Viridiplantae</taxon>
        <taxon>Streptophyta</taxon>
        <taxon>Embryophyta</taxon>
        <taxon>Tracheophyta</taxon>
        <taxon>Spermatophyta</taxon>
        <taxon>Magnoliopsida</taxon>
        <taxon>Liliopsida</taxon>
        <taxon>Poales</taxon>
        <taxon>Poaceae</taxon>
        <taxon>PACMAD clade</taxon>
        <taxon>Arundinoideae</taxon>
        <taxon>Arundineae</taxon>
        <taxon>Arundo</taxon>
    </lineage>
</organism>
<protein>
    <submittedName>
        <fullName evidence="1">Uncharacterized protein</fullName>
    </submittedName>
</protein>
<sequence length="40" mass="4403">MQILQHTNLSWLSGLLRPLGLLTLLGILFLLSLTKKNVGS</sequence>
<accession>A0A0A9EA09</accession>
<dbReference type="EMBL" id="GBRH01205073">
    <property type="protein sequence ID" value="JAD92822.1"/>
    <property type="molecule type" value="Transcribed_RNA"/>
</dbReference>
<reference evidence="1" key="2">
    <citation type="journal article" date="2015" name="Data Brief">
        <title>Shoot transcriptome of the giant reed, Arundo donax.</title>
        <authorList>
            <person name="Barrero R.A."/>
            <person name="Guerrero F.D."/>
            <person name="Moolhuijzen P."/>
            <person name="Goolsby J.A."/>
            <person name="Tidwell J."/>
            <person name="Bellgard S.E."/>
            <person name="Bellgard M.I."/>
        </authorList>
    </citation>
    <scope>NUCLEOTIDE SEQUENCE</scope>
    <source>
        <tissue evidence="1">Shoot tissue taken approximately 20 cm above the soil surface</tissue>
    </source>
</reference>
<dbReference type="AlphaFoldDB" id="A0A0A9EA09"/>
<name>A0A0A9EA09_ARUDO</name>
<evidence type="ECO:0000313" key="1">
    <source>
        <dbReference type="EMBL" id="JAD92822.1"/>
    </source>
</evidence>
<proteinExistence type="predicted"/>
<reference evidence="1" key="1">
    <citation type="submission" date="2014-09" db="EMBL/GenBank/DDBJ databases">
        <authorList>
            <person name="Magalhaes I.L.F."/>
            <person name="Oliveira U."/>
            <person name="Santos F.R."/>
            <person name="Vidigal T.H.D.A."/>
            <person name="Brescovit A.D."/>
            <person name="Santos A.J."/>
        </authorList>
    </citation>
    <scope>NUCLEOTIDE SEQUENCE</scope>
    <source>
        <tissue evidence="1">Shoot tissue taken approximately 20 cm above the soil surface</tissue>
    </source>
</reference>